<protein>
    <submittedName>
        <fullName evidence="1">Haloacid dehalogenase</fullName>
    </submittedName>
</protein>
<dbReference type="NCBIfam" id="TIGR01484">
    <property type="entry name" value="HAD-SF-IIB"/>
    <property type="match status" value="1"/>
</dbReference>
<evidence type="ECO:0000313" key="1">
    <source>
        <dbReference type="EMBL" id="RAO95240.1"/>
    </source>
</evidence>
<dbReference type="InterPro" id="IPR006379">
    <property type="entry name" value="HAD-SF_hydro_IIB"/>
</dbReference>
<gene>
    <name evidence="1" type="ORF">DNK47_01150</name>
</gene>
<dbReference type="AlphaFoldDB" id="A0A328PU06"/>
<dbReference type="PANTHER" id="PTHR10000:SF8">
    <property type="entry name" value="HAD SUPERFAMILY HYDROLASE-LIKE, TYPE 3"/>
    <property type="match status" value="1"/>
</dbReference>
<accession>A0A328PU06</accession>
<dbReference type="SUPFAM" id="SSF56784">
    <property type="entry name" value="HAD-like"/>
    <property type="match status" value="1"/>
</dbReference>
<proteinExistence type="predicted"/>
<dbReference type="Gene3D" id="3.30.1240.10">
    <property type="match status" value="1"/>
</dbReference>
<dbReference type="Gene3D" id="3.40.50.1000">
    <property type="entry name" value="HAD superfamily/HAD-like"/>
    <property type="match status" value="1"/>
</dbReference>
<reference evidence="2" key="1">
    <citation type="submission" date="2018-06" db="EMBL/GenBank/DDBJ databases">
        <authorList>
            <person name="Martinez Ocampo F."/>
            <person name="Quiroz Castaneda R.E."/>
            <person name="Rojas Lopez X."/>
        </authorList>
    </citation>
    <scope>NUCLEOTIDE SEQUENCE [LARGE SCALE GENOMIC DNA]</scope>
    <source>
        <strain evidence="2">INIFAP02</strain>
    </source>
</reference>
<dbReference type="InterPro" id="IPR036412">
    <property type="entry name" value="HAD-like_sf"/>
</dbReference>
<keyword evidence="2" id="KW-1185">Reference proteome</keyword>
<dbReference type="PROSITE" id="PS01228">
    <property type="entry name" value="COF_1"/>
    <property type="match status" value="1"/>
</dbReference>
<name>A0A328PU06_9MOLU</name>
<organism evidence="1 2">
    <name type="scientific">Mycoplasma wenyonii</name>
    <dbReference type="NCBI Taxonomy" id="65123"/>
    <lineage>
        <taxon>Bacteria</taxon>
        <taxon>Bacillati</taxon>
        <taxon>Mycoplasmatota</taxon>
        <taxon>Mollicutes</taxon>
        <taxon>Mycoplasmataceae</taxon>
        <taxon>Mycoplasma</taxon>
    </lineage>
</organism>
<dbReference type="Proteomes" id="UP000249762">
    <property type="component" value="Unassembled WGS sequence"/>
</dbReference>
<dbReference type="Pfam" id="PF08282">
    <property type="entry name" value="Hydrolase_3"/>
    <property type="match status" value="1"/>
</dbReference>
<sequence length="286" mass="33030">MGPEIKVIYSDLDGTLLSPKKYSWKKVHTYTLSTLSAFLENTNNQFILATGRNLVRAKSISSWLEDRLGGYKIPYLICLNGGLLFDNRNEQVIYSQVFQTTQLLKLLSFLRRHFCVVFLVVDSENQVFTEDNWISRIIAKKFTKKYNATLKINTPENYKNGWENIQKVILFTFHKNSAKLRVLIESKFSEFYVSIHGDWLLEVIDKKVNKFFAIQKINEIENWQLSQCCAIGNEHNDLLMIEKCGFGVAVDFSPKHTTFNYDPNLINLHTTNKKGIAVANAINHFS</sequence>
<dbReference type="InterPro" id="IPR023214">
    <property type="entry name" value="HAD_sf"/>
</dbReference>
<dbReference type="GO" id="GO:0016791">
    <property type="term" value="F:phosphatase activity"/>
    <property type="evidence" value="ECO:0007669"/>
    <property type="project" value="TreeGrafter"/>
</dbReference>
<dbReference type="GO" id="GO:0000287">
    <property type="term" value="F:magnesium ion binding"/>
    <property type="evidence" value="ECO:0007669"/>
    <property type="project" value="TreeGrafter"/>
</dbReference>
<evidence type="ECO:0000313" key="2">
    <source>
        <dbReference type="Proteomes" id="UP000249762"/>
    </source>
</evidence>
<dbReference type="OrthoDB" id="388395at2"/>
<dbReference type="GO" id="GO:0005829">
    <property type="term" value="C:cytosol"/>
    <property type="evidence" value="ECO:0007669"/>
    <property type="project" value="TreeGrafter"/>
</dbReference>
<dbReference type="EMBL" id="QKVO01000002">
    <property type="protein sequence ID" value="RAO95240.1"/>
    <property type="molecule type" value="Genomic_DNA"/>
</dbReference>
<dbReference type="PANTHER" id="PTHR10000">
    <property type="entry name" value="PHOSPHOSERINE PHOSPHATASE"/>
    <property type="match status" value="1"/>
</dbReference>
<comment type="caution">
    <text evidence="1">The sequence shown here is derived from an EMBL/GenBank/DDBJ whole genome shotgun (WGS) entry which is preliminary data.</text>
</comment>